<dbReference type="EMBL" id="BMVX01000020">
    <property type="protein sequence ID" value="GGZ83202.1"/>
    <property type="molecule type" value="Genomic_DNA"/>
</dbReference>
<evidence type="ECO:0000313" key="2">
    <source>
        <dbReference type="EMBL" id="GGZ83202.1"/>
    </source>
</evidence>
<sequence length="75" mass="7772">MLTAMPGATPETLGGYGRGDTPQADQCGTYRSAVGESHIRDGAVFALSGGNRVHRHGVSVLAGKTFLVDRGDTLI</sequence>
<comment type="caution">
    <text evidence="2">The sequence shown here is derived from an EMBL/GenBank/DDBJ whole genome shotgun (WGS) entry which is preliminary data.</text>
</comment>
<proteinExistence type="predicted"/>
<reference evidence="2" key="2">
    <citation type="submission" date="2020-09" db="EMBL/GenBank/DDBJ databases">
        <authorList>
            <person name="Sun Q."/>
            <person name="Ohkuma M."/>
        </authorList>
    </citation>
    <scope>NUCLEOTIDE SEQUENCE</scope>
    <source>
        <strain evidence="2">JCM 4834</strain>
    </source>
</reference>
<accession>A0A918VA60</accession>
<dbReference type="AlphaFoldDB" id="A0A918VA60"/>
<reference evidence="2" key="1">
    <citation type="journal article" date="2014" name="Int. J. Syst. Evol. Microbiol.">
        <title>Complete genome sequence of Corynebacterium casei LMG S-19264T (=DSM 44701T), isolated from a smear-ripened cheese.</title>
        <authorList>
            <consortium name="US DOE Joint Genome Institute (JGI-PGF)"/>
            <person name="Walter F."/>
            <person name="Albersmeier A."/>
            <person name="Kalinowski J."/>
            <person name="Ruckert C."/>
        </authorList>
    </citation>
    <scope>NUCLEOTIDE SEQUENCE</scope>
    <source>
        <strain evidence="2">JCM 4834</strain>
    </source>
</reference>
<gene>
    <name evidence="2" type="ORF">GCM10010371_48660</name>
</gene>
<evidence type="ECO:0000313" key="3">
    <source>
        <dbReference type="Proteomes" id="UP000634660"/>
    </source>
</evidence>
<evidence type="ECO:0000256" key="1">
    <source>
        <dbReference type="SAM" id="MobiDB-lite"/>
    </source>
</evidence>
<protein>
    <submittedName>
        <fullName evidence="2">Uncharacterized protein</fullName>
    </submittedName>
</protein>
<name>A0A918VA60_9ACTN</name>
<organism evidence="2 3">
    <name type="scientific">Streptomyces subrutilus</name>
    <dbReference type="NCBI Taxonomy" id="36818"/>
    <lineage>
        <taxon>Bacteria</taxon>
        <taxon>Bacillati</taxon>
        <taxon>Actinomycetota</taxon>
        <taxon>Actinomycetes</taxon>
        <taxon>Kitasatosporales</taxon>
        <taxon>Streptomycetaceae</taxon>
        <taxon>Streptomyces</taxon>
    </lineage>
</organism>
<dbReference type="Proteomes" id="UP000634660">
    <property type="component" value="Unassembled WGS sequence"/>
</dbReference>
<feature type="region of interest" description="Disordered" evidence="1">
    <location>
        <begin position="1"/>
        <end position="24"/>
    </location>
</feature>